<dbReference type="EMBL" id="BEZZ01168009">
    <property type="protein sequence ID" value="GCC45544.1"/>
    <property type="molecule type" value="Genomic_DNA"/>
</dbReference>
<comment type="caution">
    <text evidence="1">The sequence shown here is derived from an EMBL/GenBank/DDBJ whole genome shotgun (WGS) entry which is preliminary data.</text>
</comment>
<evidence type="ECO:0000313" key="2">
    <source>
        <dbReference type="Proteomes" id="UP000287033"/>
    </source>
</evidence>
<keyword evidence="2" id="KW-1185">Reference proteome</keyword>
<reference evidence="1 2" key="1">
    <citation type="journal article" date="2018" name="Nat. Ecol. Evol.">
        <title>Shark genomes provide insights into elasmobranch evolution and the origin of vertebrates.</title>
        <authorList>
            <person name="Hara Y"/>
            <person name="Yamaguchi K"/>
            <person name="Onimaru K"/>
            <person name="Kadota M"/>
            <person name="Koyanagi M"/>
            <person name="Keeley SD"/>
            <person name="Tatsumi K"/>
            <person name="Tanaka K"/>
            <person name="Motone F"/>
            <person name="Kageyama Y"/>
            <person name="Nozu R"/>
            <person name="Adachi N"/>
            <person name="Nishimura O"/>
            <person name="Nakagawa R"/>
            <person name="Tanegashima C"/>
            <person name="Kiyatake I"/>
            <person name="Matsumoto R"/>
            <person name="Murakumo K"/>
            <person name="Nishida K"/>
            <person name="Terakita A"/>
            <person name="Kuratani S"/>
            <person name="Sato K"/>
            <person name="Hyodo S Kuraku.S."/>
        </authorList>
    </citation>
    <scope>NUCLEOTIDE SEQUENCE [LARGE SCALE GENOMIC DNA]</scope>
</reference>
<organism evidence="1 2">
    <name type="scientific">Chiloscyllium punctatum</name>
    <name type="common">Brownbanded bambooshark</name>
    <name type="synonym">Hemiscyllium punctatum</name>
    <dbReference type="NCBI Taxonomy" id="137246"/>
    <lineage>
        <taxon>Eukaryota</taxon>
        <taxon>Metazoa</taxon>
        <taxon>Chordata</taxon>
        <taxon>Craniata</taxon>
        <taxon>Vertebrata</taxon>
        <taxon>Chondrichthyes</taxon>
        <taxon>Elasmobranchii</taxon>
        <taxon>Galeomorphii</taxon>
        <taxon>Galeoidea</taxon>
        <taxon>Orectolobiformes</taxon>
        <taxon>Hemiscylliidae</taxon>
        <taxon>Chiloscyllium</taxon>
    </lineage>
</organism>
<name>A0A401TSC0_CHIPU</name>
<proteinExistence type="predicted"/>
<evidence type="ECO:0000313" key="1">
    <source>
        <dbReference type="EMBL" id="GCC45544.1"/>
    </source>
</evidence>
<accession>A0A401TSC0</accession>
<protein>
    <submittedName>
        <fullName evidence="1">Uncharacterized protein</fullName>
    </submittedName>
</protein>
<dbReference type="AlphaFoldDB" id="A0A401TSC0"/>
<sequence length="104" mass="11506">MAVVCRAPGAGRRQRIRDFDGLCRRGSHCAGNRVLRGRSQCEVRDRMLTAPVVRRQRQSAGNLRCAQSDVAAPERGAIAGRDRLISRQPFDVQTDAVVGIGRRH</sequence>
<gene>
    <name evidence="1" type="ORF">chiPu_0029858</name>
</gene>
<feature type="non-terminal residue" evidence="1">
    <location>
        <position position="104"/>
    </location>
</feature>
<dbReference type="Proteomes" id="UP000287033">
    <property type="component" value="Unassembled WGS sequence"/>
</dbReference>